<evidence type="ECO:0000256" key="1">
    <source>
        <dbReference type="SAM" id="Coils"/>
    </source>
</evidence>
<feature type="compositionally biased region" description="Acidic residues" evidence="2">
    <location>
        <begin position="126"/>
        <end position="139"/>
    </location>
</feature>
<accession>A0A0F2MF78</accession>
<feature type="domain" description="FAM50A/XAP5 C-terminal" evidence="3">
    <location>
        <begin position="206"/>
        <end position="389"/>
    </location>
</feature>
<dbReference type="InterPro" id="IPR048337">
    <property type="entry name" value="FAM50A/XAP5_C"/>
</dbReference>
<dbReference type="Pfam" id="PF04921">
    <property type="entry name" value="XAP5"/>
    <property type="match status" value="1"/>
</dbReference>
<dbReference type="GO" id="GO:0006325">
    <property type="term" value="P:chromatin organization"/>
    <property type="evidence" value="ECO:0007669"/>
    <property type="project" value="TreeGrafter"/>
</dbReference>
<evidence type="ECO:0000313" key="5">
    <source>
        <dbReference type="Proteomes" id="UP000033710"/>
    </source>
</evidence>
<evidence type="ECO:0000313" key="4">
    <source>
        <dbReference type="EMBL" id="KJR88353.1"/>
    </source>
</evidence>
<dbReference type="InterPro" id="IPR007005">
    <property type="entry name" value="XAP5"/>
</dbReference>
<dbReference type="OrthoDB" id="1562195at2759"/>
<comment type="caution">
    <text evidence="4">The sequence shown here is derived from an EMBL/GenBank/DDBJ whole genome shotgun (WGS) entry which is preliminary data.</text>
</comment>
<protein>
    <submittedName>
        <fullName evidence="4">Protein FAM50</fullName>
    </submittedName>
</protein>
<dbReference type="PANTHER" id="PTHR12722">
    <property type="entry name" value="XAP-5 PROTEIN-RELATED"/>
    <property type="match status" value="1"/>
</dbReference>
<reference evidence="4 5" key="1">
    <citation type="journal article" date="2014" name="BMC Genomics">
        <title>Comparative genomics of the major fungal agents of human and animal Sporotrichosis: Sporothrix schenckii and Sporothrix brasiliensis.</title>
        <authorList>
            <person name="Teixeira M.M."/>
            <person name="de Almeida L.G."/>
            <person name="Kubitschek-Barreira P."/>
            <person name="Alves F.L."/>
            <person name="Kioshima E.S."/>
            <person name="Abadio A.K."/>
            <person name="Fernandes L."/>
            <person name="Derengowski L.S."/>
            <person name="Ferreira K.S."/>
            <person name="Souza R.C."/>
            <person name="Ruiz J.C."/>
            <person name="de Andrade N.C."/>
            <person name="Paes H.C."/>
            <person name="Nicola A.M."/>
            <person name="Albuquerque P."/>
            <person name="Gerber A.L."/>
            <person name="Martins V.P."/>
            <person name="Peconick L.D."/>
            <person name="Neto A.V."/>
            <person name="Chaucanez C.B."/>
            <person name="Silva P.A."/>
            <person name="Cunha O.L."/>
            <person name="de Oliveira F.F."/>
            <person name="dos Santos T.C."/>
            <person name="Barros A.L."/>
            <person name="Soares M.A."/>
            <person name="de Oliveira L.M."/>
            <person name="Marini M.M."/>
            <person name="Villalobos-Duno H."/>
            <person name="Cunha M.M."/>
            <person name="de Hoog S."/>
            <person name="da Silveira J.F."/>
            <person name="Henrissat B."/>
            <person name="Nino-Vega G.A."/>
            <person name="Cisalpino P.S."/>
            <person name="Mora-Montes H.M."/>
            <person name="Almeida S.R."/>
            <person name="Stajich J.E."/>
            <person name="Lopes-Bezerra L.M."/>
            <person name="Vasconcelos A.T."/>
            <person name="Felipe M.S."/>
        </authorList>
    </citation>
    <scope>NUCLEOTIDE SEQUENCE [LARGE SCALE GENOMIC DNA]</scope>
    <source>
        <strain evidence="4 5">1099-18</strain>
    </source>
</reference>
<evidence type="ECO:0000259" key="3">
    <source>
        <dbReference type="Pfam" id="PF04921"/>
    </source>
</evidence>
<feature type="region of interest" description="Disordered" evidence="2">
    <location>
        <begin position="310"/>
        <end position="335"/>
    </location>
</feature>
<dbReference type="GeneID" id="27669511"/>
<proteinExistence type="predicted"/>
<feature type="compositionally biased region" description="Basic and acidic residues" evidence="2">
    <location>
        <begin position="39"/>
        <end position="53"/>
    </location>
</feature>
<sequence length="403" mass="43572">MSGSGNNSRFTAPNQTTEQRLSTNVVGLVELSDFRKRRAEVLEQQEREAREAAKAGPTEDASDGNGGTGSATPDAGRDSPAGTGDAAAGTGGSEAEGGPAKKKTKTKDGKNKKKKGGKTSKLSFLGDDEGDDEDGDGDDDVHHKKSKASAKDSASSSLAPSPSPSTTSDLPPIKSFTQQALRRQAAEREALRKEFLALQAAVKASEVAIPFVFYEGANIPGGTVRVKKGDHVWLFLDRSRKVGARLGVGEKRLSKARLHWARINVDDLMLVRGNLIIPHHYDFYFFVINKTLGPGGERVFNYTNEAPTTAAQTAPLTTPRNSVKKDGGGDGDDETAAAAEEDFSHLEGANDDPGLTKVVDRRWYERNKHIFPASLWQEFDPEEDYVHQVRRDQGGNAFFFTPK</sequence>
<reference evidence="4 5" key="2">
    <citation type="journal article" date="2015" name="Eukaryot. Cell">
        <title>Asexual propagation of a virulent clone complex in a human and feline outbreak of sporotrichosis.</title>
        <authorList>
            <person name="Teixeira Mde M."/>
            <person name="Rodrigues A.M."/>
            <person name="Tsui C.K."/>
            <person name="de Almeida L.G."/>
            <person name="Van Diepeningen A.D."/>
            <person name="van den Ende B.G."/>
            <person name="Fernandes G.F."/>
            <person name="Kano R."/>
            <person name="Hamelin R.C."/>
            <person name="Lopes-Bezerra L.M."/>
            <person name="Vasconcelos A.T."/>
            <person name="de Hoog S."/>
            <person name="de Camargo Z.P."/>
            <person name="Felipe M.S."/>
        </authorList>
    </citation>
    <scope>NUCLEOTIDE SEQUENCE [LARGE SCALE GENOMIC DNA]</scope>
    <source>
        <strain evidence="4 5">1099-18</strain>
    </source>
</reference>
<dbReference type="VEuPathDB" id="FungiDB:SPSK_07575"/>
<name>A0A0F2MF78_SPOSC</name>
<organism evidence="4 5">
    <name type="scientific">Sporothrix schenckii 1099-18</name>
    <dbReference type="NCBI Taxonomy" id="1397361"/>
    <lineage>
        <taxon>Eukaryota</taxon>
        <taxon>Fungi</taxon>
        <taxon>Dikarya</taxon>
        <taxon>Ascomycota</taxon>
        <taxon>Pezizomycotina</taxon>
        <taxon>Sordariomycetes</taxon>
        <taxon>Sordariomycetidae</taxon>
        <taxon>Ophiostomatales</taxon>
        <taxon>Ophiostomataceae</taxon>
        <taxon>Sporothrix</taxon>
    </lineage>
</organism>
<feature type="region of interest" description="Disordered" evidence="2">
    <location>
        <begin position="1"/>
        <end position="173"/>
    </location>
</feature>
<dbReference type="RefSeq" id="XP_016591029.1">
    <property type="nucleotide sequence ID" value="XM_016734234.1"/>
</dbReference>
<dbReference type="AlphaFoldDB" id="A0A0F2MF78"/>
<dbReference type="EMBL" id="AXCR01000004">
    <property type="protein sequence ID" value="KJR88353.1"/>
    <property type="molecule type" value="Genomic_DNA"/>
</dbReference>
<dbReference type="Proteomes" id="UP000033710">
    <property type="component" value="Unassembled WGS sequence"/>
</dbReference>
<dbReference type="KEGG" id="ssck:SPSK_07575"/>
<dbReference type="GO" id="GO:0005634">
    <property type="term" value="C:nucleus"/>
    <property type="evidence" value="ECO:0007669"/>
    <property type="project" value="InterPro"/>
</dbReference>
<feature type="compositionally biased region" description="Low complexity" evidence="2">
    <location>
        <begin position="310"/>
        <end position="319"/>
    </location>
</feature>
<dbReference type="PANTHER" id="PTHR12722:SF0">
    <property type="entry name" value="PROTEIN FAM50A"/>
    <property type="match status" value="1"/>
</dbReference>
<feature type="compositionally biased region" description="Low complexity" evidence="2">
    <location>
        <begin position="151"/>
        <end position="173"/>
    </location>
</feature>
<feature type="compositionally biased region" description="Polar residues" evidence="2">
    <location>
        <begin position="1"/>
        <end position="25"/>
    </location>
</feature>
<evidence type="ECO:0000256" key="2">
    <source>
        <dbReference type="SAM" id="MobiDB-lite"/>
    </source>
</evidence>
<keyword evidence="1" id="KW-0175">Coiled coil</keyword>
<feature type="coiled-coil region" evidence="1">
    <location>
        <begin position="174"/>
        <end position="201"/>
    </location>
</feature>
<feature type="compositionally biased region" description="Basic residues" evidence="2">
    <location>
        <begin position="100"/>
        <end position="118"/>
    </location>
</feature>
<feature type="compositionally biased region" description="Low complexity" evidence="2">
    <location>
        <begin position="78"/>
        <end position="88"/>
    </location>
</feature>
<gene>
    <name evidence="4" type="ORF">SPSK_07575</name>
</gene>